<gene>
    <name evidence="1" type="ORF">CONPUDRAFT_84591</name>
</gene>
<name>A0A5M3MDA9_CONPW</name>
<organism evidence="1 2">
    <name type="scientific">Coniophora puteana (strain RWD-64-598)</name>
    <name type="common">Brown rot fungus</name>
    <dbReference type="NCBI Taxonomy" id="741705"/>
    <lineage>
        <taxon>Eukaryota</taxon>
        <taxon>Fungi</taxon>
        <taxon>Dikarya</taxon>
        <taxon>Basidiomycota</taxon>
        <taxon>Agaricomycotina</taxon>
        <taxon>Agaricomycetes</taxon>
        <taxon>Agaricomycetidae</taxon>
        <taxon>Boletales</taxon>
        <taxon>Coniophorineae</taxon>
        <taxon>Coniophoraceae</taxon>
        <taxon>Coniophora</taxon>
    </lineage>
</organism>
<dbReference type="GeneID" id="19210801"/>
<dbReference type="EMBL" id="JH711585">
    <property type="protein sequence ID" value="EIW76615.1"/>
    <property type="molecule type" value="Genomic_DNA"/>
</dbReference>
<dbReference type="KEGG" id="cput:CONPUDRAFT_84591"/>
<comment type="caution">
    <text evidence="1">The sequence shown here is derived from an EMBL/GenBank/DDBJ whole genome shotgun (WGS) entry which is preliminary data.</text>
</comment>
<dbReference type="AlphaFoldDB" id="A0A5M3MDA9"/>
<evidence type="ECO:0000313" key="1">
    <source>
        <dbReference type="EMBL" id="EIW76615.1"/>
    </source>
</evidence>
<dbReference type="RefSeq" id="XP_007773008.1">
    <property type="nucleotide sequence ID" value="XM_007774818.1"/>
</dbReference>
<sequence length="151" mass="16859">MDHSTLQLLADLRSYLETLPDNLPITSKINFAYYQPNDVDIKDKGYEGAVNHALEMAFCPQSRRDGPIVLKERGPGLVAVVDVLQDTIAKCRAQSEKSSDSAIMLKWARDLIHQATGLHRNPSLYRSRDCEWGRIQRVGSSTSEEEGKVGS</sequence>
<evidence type="ECO:0000313" key="2">
    <source>
        <dbReference type="Proteomes" id="UP000053558"/>
    </source>
</evidence>
<reference evidence="2" key="1">
    <citation type="journal article" date="2012" name="Science">
        <title>The Paleozoic origin of enzymatic lignin decomposition reconstructed from 31 fungal genomes.</title>
        <authorList>
            <person name="Floudas D."/>
            <person name="Binder M."/>
            <person name="Riley R."/>
            <person name="Barry K."/>
            <person name="Blanchette R.A."/>
            <person name="Henrissat B."/>
            <person name="Martinez A.T."/>
            <person name="Otillar R."/>
            <person name="Spatafora J.W."/>
            <person name="Yadav J.S."/>
            <person name="Aerts A."/>
            <person name="Benoit I."/>
            <person name="Boyd A."/>
            <person name="Carlson A."/>
            <person name="Copeland A."/>
            <person name="Coutinho P.M."/>
            <person name="de Vries R.P."/>
            <person name="Ferreira P."/>
            <person name="Findley K."/>
            <person name="Foster B."/>
            <person name="Gaskell J."/>
            <person name="Glotzer D."/>
            <person name="Gorecki P."/>
            <person name="Heitman J."/>
            <person name="Hesse C."/>
            <person name="Hori C."/>
            <person name="Igarashi K."/>
            <person name="Jurgens J.A."/>
            <person name="Kallen N."/>
            <person name="Kersten P."/>
            <person name="Kohler A."/>
            <person name="Kuees U."/>
            <person name="Kumar T.K.A."/>
            <person name="Kuo A."/>
            <person name="LaButti K."/>
            <person name="Larrondo L.F."/>
            <person name="Lindquist E."/>
            <person name="Ling A."/>
            <person name="Lombard V."/>
            <person name="Lucas S."/>
            <person name="Lundell T."/>
            <person name="Martin R."/>
            <person name="McLaughlin D.J."/>
            <person name="Morgenstern I."/>
            <person name="Morin E."/>
            <person name="Murat C."/>
            <person name="Nagy L.G."/>
            <person name="Nolan M."/>
            <person name="Ohm R.A."/>
            <person name="Patyshakuliyeva A."/>
            <person name="Rokas A."/>
            <person name="Ruiz-Duenas F.J."/>
            <person name="Sabat G."/>
            <person name="Salamov A."/>
            <person name="Samejima M."/>
            <person name="Schmutz J."/>
            <person name="Slot J.C."/>
            <person name="St John F."/>
            <person name="Stenlid J."/>
            <person name="Sun H."/>
            <person name="Sun S."/>
            <person name="Syed K."/>
            <person name="Tsang A."/>
            <person name="Wiebenga A."/>
            <person name="Young D."/>
            <person name="Pisabarro A."/>
            <person name="Eastwood D.C."/>
            <person name="Martin F."/>
            <person name="Cullen D."/>
            <person name="Grigoriev I.V."/>
            <person name="Hibbett D.S."/>
        </authorList>
    </citation>
    <scope>NUCLEOTIDE SEQUENCE [LARGE SCALE GENOMIC DNA]</scope>
    <source>
        <strain evidence="2">RWD-64-598 SS2</strain>
    </source>
</reference>
<proteinExistence type="predicted"/>
<dbReference type="Proteomes" id="UP000053558">
    <property type="component" value="Unassembled WGS sequence"/>
</dbReference>
<accession>A0A5M3MDA9</accession>
<keyword evidence="2" id="KW-1185">Reference proteome</keyword>
<protein>
    <submittedName>
        <fullName evidence="1">Uncharacterized protein</fullName>
    </submittedName>
</protein>
<dbReference type="OrthoDB" id="3236755at2759"/>